<proteinExistence type="predicted"/>
<keyword evidence="1" id="KW-0378">Hydrolase</keyword>
<dbReference type="Pfam" id="PF00702">
    <property type="entry name" value="Hydrolase"/>
    <property type="match status" value="1"/>
</dbReference>
<organism evidence="1 2">
    <name type="scientific">Nonomuraea jiangxiensis</name>
    <dbReference type="NCBI Taxonomy" id="633440"/>
    <lineage>
        <taxon>Bacteria</taxon>
        <taxon>Bacillati</taxon>
        <taxon>Actinomycetota</taxon>
        <taxon>Actinomycetes</taxon>
        <taxon>Streptosporangiales</taxon>
        <taxon>Streptosporangiaceae</taxon>
        <taxon>Nonomuraea</taxon>
    </lineage>
</organism>
<protein>
    <submittedName>
        <fullName evidence="1">Putative hydrolase of the HAD superfamily</fullName>
    </submittedName>
</protein>
<dbReference type="STRING" id="633440.SAMN05421869_103170"/>
<evidence type="ECO:0000313" key="1">
    <source>
        <dbReference type="EMBL" id="SDH75847.1"/>
    </source>
</evidence>
<dbReference type="PRINTS" id="PR00413">
    <property type="entry name" value="HADHALOGNASE"/>
</dbReference>
<dbReference type="InterPro" id="IPR052898">
    <property type="entry name" value="ACAD10-like"/>
</dbReference>
<dbReference type="NCBIfam" id="TIGR01509">
    <property type="entry name" value="HAD-SF-IA-v3"/>
    <property type="match status" value="1"/>
</dbReference>
<dbReference type="Gene3D" id="3.40.50.1000">
    <property type="entry name" value="HAD superfamily/HAD-like"/>
    <property type="match status" value="1"/>
</dbReference>
<dbReference type="AlphaFoldDB" id="A0A1G8F191"/>
<dbReference type="PANTHER" id="PTHR47829">
    <property type="entry name" value="HYDROLASE, PUTATIVE (AFU_ORTHOLOGUE AFUA_1G12880)-RELATED"/>
    <property type="match status" value="1"/>
</dbReference>
<gene>
    <name evidence="1" type="ORF">SAMN05421869_103170</name>
</gene>
<dbReference type="InterPro" id="IPR023198">
    <property type="entry name" value="PGP-like_dom2"/>
</dbReference>
<dbReference type="InterPro" id="IPR023214">
    <property type="entry name" value="HAD_sf"/>
</dbReference>
<name>A0A1G8F191_9ACTN</name>
<dbReference type="SFLD" id="SFLDG01129">
    <property type="entry name" value="C1.5:_HAD__Beta-PGM__Phosphata"/>
    <property type="match status" value="1"/>
</dbReference>
<dbReference type="NCBIfam" id="TIGR01549">
    <property type="entry name" value="HAD-SF-IA-v1"/>
    <property type="match status" value="1"/>
</dbReference>
<dbReference type="EMBL" id="FNDJ01000003">
    <property type="protein sequence ID" value="SDH75847.1"/>
    <property type="molecule type" value="Genomic_DNA"/>
</dbReference>
<dbReference type="InterPro" id="IPR036412">
    <property type="entry name" value="HAD-like_sf"/>
</dbReference>
<dbReference type="SUPFAM" id="SSF56784">
    <property type="entry name" value="HAD-like"/>
    <property type="match status" value="1"/>
</dbReference>
<keyword evidence="2" id="KW-1185">Reference proteome</keyword>
<dbReference type="PANTHER" id="PTHR47829:SF1">
    <property type="entry name" value="HAD FAMILY PHOSPHATASE"/>
    <property type="match status" value="1"/>
</dbReference>
<dbReference type="SFLD" id="SFLDS00003">
    <property type="entry name" value="Haloacid_Dehalogenase"/>
    <property type="match status" value="1"/>
</dbReference>
<dbReference type="GO" id="GO:0016787">
    <property type="term" value="F:hydrolase activity"/>
    <property type="evidence" value="ECO:0007669"/>
    <property type="project" value="UniProtKB-KW"/>
</dbReference>
<dbReference type="InterPro" id="IPR006439">
    <property type="entry name" value="HAD-SF_hydro_IA"/>
</dbReference>
<reference evidence="1 2" key="1">
    <citation type="submission" date="2016-10" db="EMBL/GenBank/DDBJ databases">
        <authorList>
            <person name="de Groot N.N."/>
        </authorList>
    </citation>
    <scope>NUCLEOTIDE SEQUENCE [LARGE SCALE GENOMIC DNA]</scope>
    <source>
        <strain evidence="1 2">CGMCC 4.6533</strain>
    </source>
</reference>
<sequence length="239" mass="26280">MGFYPEITGVSGVKAISVTLYARTMLTGVLIDWGGVLTTSLSDSIARWIAADRIDGDLYRRVMRELIDHAYGEGDGESVVHALERGELAGPAFERDLAARLLTVDGVPPVAEGLLERMFAGFERVEAMYDMLRDVRLHGVKTCLLSNSWSNEYPRDGWDELFDAVVISGEVGMRKPEPRIFHHALGQIGLAGEECVFIDDIEANILAARAIGMAGIHHRDPDTTIAELESLLSLTLRRA</sequence>
<dbReference type="CDD" id="cd02603">
    <property type="entry name" value="HAD_sEH-N_like"/>
    <property type="match status" value="1"/>
</dbReference>
<dbReference type="Gene3D" id="1.10.150.240">
    <property type="entry name" value="Putative phosphatase, domain 2"/>
    <property type="match status" value="1"/>
</dbReference>
<accession>A0A1G8F191</accession>
<dbReference type="Proteomes" id="UP000199202">
    <property type="component" value="Unassembled WGS sequence"/>
</dbReference>
<evidence type="ECO:0000313" key="2">
    <source>
        <dbReference type="Proteomes" id="UP000199202"/>
    </source>
</evidence>